<dbReference type="SUPFAM" id="SSF51905">
    <property type="entry name" value="FAD/NAD(P)-binding domain"/>
    <property type="match status" value="1"/>
</dbReference>
<evidence type="ECO:0000256" key="4">
    <source>
        <dbReference type="PIRSR" id="PIRSR038051-1"/>
    </source>
</evidence>
<dbReference type="PANTHER" id="PTHR10742:SF386">
    <property type="entry name" value="LYSINE-SPECIFIC HISTONE DEMETHYLASE 1A"/>
    <property type="match status" value="1"/>
</dbReference>
<keyword evidence="3" id="KW-0560">Oxidoreductase</keyword>
<comment type="similarity">
    <text evidence="2">Belongs to the flavin monoamine oxidase family.</text>
</comment>
<feature type="region of interest" description="Disordered" evidence="5">
    <location>
        <begin position="691"/>
        <end position="721"/>
    </location>
</feature>
<keyword evidence="4" id="KW-0285">Flavoprotein</keyword>
<evidence type="ECO:0000256" key="2">
    <source>
        <dbReference type="ARBA" id="ARBA00005995"/>
    </source>
</evidence>
<feature type="binding site" evidence="4">
    <location>
        <begin position="660"/>
        <end position="661"/>
    </location>
    <ligand>
        <name>FAD</name>
        <dbReference type="ChEBI" id="CHEBI:57692"/>
    </ligand>
</feature>
<dbReference type="Proteomes" id="UP000005237">
    <property type="component" value="Unassembled WGS sequence"/>
</dbReference>
<feature type="region of interest" description="Disordered" evidence="5">
    <location>
        <begin position="1"/>
        <end position="41"/>
    </location>
</feature>
<evidence type="ECO:0000256" key="1">
    <source>
        <dbReference type="ARBA" id="ARBA00004123"/>
    </source>
</evidence>
<dbReference type="GO" id="GO:0006355">
    <property type="term" value="P:regulation of DNA-templated transcription"/>
    <property type="evidence" value="ECO:0007669"/>
    <property type="project" value="InterPro"/>
</dbReference>
<dbReference type="PRINTS" id="PR00411">
    <property type="entry name" value="PNDRDTASEI"/>
</dbReference>
<organism evidence="8 9">
    <name type="scientific">Caenorhabditis japonica</name>
    <dbReference type="NCBI Taxonomy" id="281687"/>
    <lineage>
        <taxon>Eukaryota</taxon>
        <taxon>Metazoa</taxon>
        <taxon>Ecdysozoa</taxon>
        <taxon>Nematoda</taxon>
        <taxon>Chromadorea</taxon>
        <taxon>Rhabditida</taxon>
        <taxon>Rhabditina</taxon>
        <taxon>Rhabditomorpha</taxon>
        <taxon>Rhabditoidea</taxon>
        <taxon>Rhabditidae</taxon>
        <taxon>Peloderinae</taxon>
        <taxon>Caenorhabditis</taxon>
    </lineage>
</organism>
<dbReference type="FunFam" id="1.10.10.10:FF:000064">
    <property type="entry name" value="Lysine-specific histone demethylase 1A"/>
    <property type="match status" value="1"/>
</dbReference>
<dbReference type="AlphaFoldDB" id="A0A8R1HYS9"/>
<comment type="subcellular location">
    <subcellularLocation>
        <location evidence="1">Nucleus</location>
    </subcellularLocation>
</comment>
<dbReference type="Pfam" id="PF01593">
    <property type="entry name" value="Amino_oxidase"/>
    <property type="match status" value="1"/>
</dbReference>
<evidence type="ECO:0000313" key="8">
    <source>
        <dbReference type="EnsemblMetazoa" id="CJA12383.1"/>
    </source>
</evidence>
<dbReference type="PIRSF" id="PIRSF038051">
    <property type="entry name" value="Histone_Lys-demethylase"/>
    <property type="match status" value="1"/>
</dbReference>
<keyword evidence="6" id="KW-0472">Membrane</keyword>
<dbReference type="GO" id="GO:0005634">
    <property type="term" value="C:nucleus"/>
    <property type="evidence" value="ECO:0007669"/>
    <property type="project" value="UniProtKB-SubCell"/>
</dbReference>
<evidence type="ECO:0000256" key="5">
    <source>
        <dbReference type="SAM" id="MobiDB-lite"/>
    </source>
</evidence>
<dbReference type="InterPro" id="IPR050281">
    <property type="entry name" value="Flavin_monoamine_oxidase"/>
</dbReference>
<name>A0A8R1HYS9_CAEJA</name>
<dbReference type="Gene3D" id="3.50.50.60">
    <property type="entry name" value="FAD/NAD(P)-binding domain"/>
    <property type="match status" value="2"/>
</dbReference>
<keyword evidence="4" id="KW-0274">FAD</keyword>
<evidence type="ECO:0000256" key="3">
    <source>
        <dbReference type="ARBA" id="ARBA00023002"/>
    </source>
</evidence>
<feature type="binding site" evidence="4">
    <location>
        <position position="167"/>
    </location>
    <ligand>
        <name>FAD</name>
        <dbReference type="ChEBI" id="CHEBI:57692"/>
    </ligand>
</feature>
<evidence type="ECO:0000256" key="6">
    <source>
        <dbReference type="SAM" id="Phobius"/>
    </source>
</evidence>
<dbReference type="GO" id="GO:0005737">
    <property type="term" value="C:cytoplasm"/>
    <property type="evidence" value="ECO:0007669"/>
    <property type="project" value="EnsemblMetazoa"/>
</dbReference>
<dbReference type="InterPro" id="IPR007526">
    <property type="entry name" value="SWIRM"/>
</dbReference>
<dbReference type="EnsemblMetazoa" id="CJA12383.1">
    <property type="protein sequence ID" value="CJA12383.1"/>
    <property type="gene ID" value="WBGene00131587"/>
</dbReference>
<keyword evidence="6" id="KW-0812">Transmembrane</keyword>
<dbReference type="SUPFAM" id="SSF46689">
    <property type="entry name" value="Homeodomain-like"/>
    <property type="match status" value="1"/>
</dbReference>
<dbReference type="InterPro" id="IPR017366">
    <property type="entry name" value="Hist_Lys-spec_deMease"/>
</dbReference>
<feature type="transmembrane region" description="Helical" evidence="6">
    <location>
        <begin position="138"/>
        <end position="159"/>
    </location>
</feature>
<dbReference type="PROSITE" id="PS50934">
    <property type="entry name" value="SWIRM"/>
    <property type="match status" value="1"/>
</dbReference>
<dbReference type="GO" id="GO:0003682">
    <property type="term" value="F:chromatin binding"/>
    <property type="evidence" value="ECO:0007669"/>
    <property type="project" value="TreeGrafter"/>
</dbReference>
<evidence type="ECO:0000313" key="9">
    <source>
        <dbReference type="Proteomes" id="UP000005237"/>
    </source>
</evidence>
<dbReference type="InterPro" id="IPR002937">
    <property type="entry name" value="Amino_oxidase"/>
</dbReference>
<keyword evidence="6" id="KW-1133">Transmembrane helix</keyword>
<sequence>MSSETGSSEHDDEEVRADSLGPRMDENFLNESARRSRMPHDRPTEHELAFFPEIWDCKTAIEIFLMIRNTTLATWLTNQWKECTAADVRNNLFPPFNSDLDMIQNIVHYLSRHAIINFGRYTRVIKIKPRMFRQQRDVIVIGAGAAGIAAATQLTTFGFNVIMVEARNRIGGRAQNYKSKNDVVMELGADSLRNLEDSPIATLMHQVQMEQHAAFDNQSMFIEGKPVDPKRDRLIAGMYISARGALHWQAHNREHRDENGKFISRQQAYENVINLVERGTHIKYFNYCKSMEEVARAREYHFNQMAQLRMTAMLAEKRVDQMKDGEDPLLRRSLKRDIVTTMQKFEEVAQAFETANSHLELLKKNPASKQYMHPMDFRNWNFLLGFEEYLYGAPLEKVQFSCDAHKNKKHGVVTRLTDGIAALLTSVAQKRNLDIRLNHRVRTIDWSPSHRGVKLSVEKGDGEIVDMNAAFVISTLPIGVLKKTIQNDPRAPKFTPPLPEEKVEAIRCLGSGLINKCVLQYDKAFWEPSDRYHFITISPNIRTRGSQLLWSAVPGSTVITTYMVGESANTTLDDQIIIDMAKDALEKIFRQTGTLIDAKVTHWQDDEFAFGSGSFMSLRTEMKHFEELCHPLEVHDEKKKRAMPRVLFAGEHTCPSYTATVQGAWMSGARAAADLANEICGVGFTDLTMDAGGRGDGKDEEEEEDSDIEFIEDVDRPMPEQ</sequence>
<dbReference type="InterPro" id="IPR036188">
    <property type="entry name" value="FAD/NAD-bd_sf"/>
</dbReference>
<comment type="cofactor">
    <cofactor evidence="4">
        <name>FAD</name>
        <dbReference type="ChEBI" id="CHEBI:57692"/>
    </cofactor>
</comment>
<dbReference type="InterPro" id="IPR036388">
    <property type="entry name" value="WH-like_DNA-bd_sf"/>
</dbReference>
<dbReference type="PANTHER" id="PTHR10742">
    <property type="entry name" value="FLAVIN MONOAMINE OXIDASE"/>
    <property type="match status" value="1"/>
</dbReference>
<reference evidence="9" key="1">
    <citation type="submission" date="2010-08" db="EMBL/GenBank/DDBJ databases">
        <authorList>
            <consortium name="Caenorhabditis japonica Sequencing Consortium"/>
            <person name="Wilson R.K."/>
        </authorList>
    </citation>
    <scope>NUCLEOTIDE SEQUENCE [LARGE SCALE GENOMIC DNA]</scope>
    <source>
        <strain evidence="9">DF5081</strain>
    </source>
</reference>
<dbReference type="InterPro" id="IPR009057">
    <property type="entry name" value="Homeodomain-like_sf"/>
</dbReference>
<feature type="compositionally biased region" description="Basic and acidic residues" evidence="5">
    <location>
        <begin position="32"/>
        <end position="41"/>
    </location>
</feature>
<evidence type="ECO:0000259" key="7">
    <source>
        <dbReference type="PROSITE" id="PS50934"/>
    </source>
</evidence>
<feature type="binding site" evidence="4">
    <location>
        <position position="651"/>
    </location>
    <ligand>
        <name>FAD</name>
        <dbReference type="ChEBI" id="CHEBI:57692"/>
    </ligand>
</feature>
<feature type="compositionally biased region" description="Acidic residues" evidence="5">
    <location>
        <begin position="698"/>
        <end position="712"/>
    </location>
</feature>
<dbReference type="Gene3D" id="1.10.287.80">
    <property type="entry name" value="ATP synthase, gamma subunit, helix hairpin domain"/>
    <property type="match status" value="1"/>
</dbReference>
<reference evidence="8" key="2">
    <citation type="submission" date="2022-06" db="UniProtKB">
        <authorList>
            <consortium name="EnsemblMetazoa"/>
        </authorList>
    </citation>
    <scope>IDENTIFICATION</scope>
    <source>
        <strain evidence="8">DF5081</strain>
    </source>
</reference>
<dbReference type="Gene3D" id="3.90.660.10">
    <property type="match status" value="1"/>
</dbReference>
<dbReference type="GO" id="GO:0050660">
    <property type="term" value="F:flavin adenine dinucleotide binding"/>
    <property type="evidence" value="ECO:0007669"/>
    <property type="project" value="InterPro"/>
</dbReference>
<dbReference type="SUPFAM" id="SSF54373">
    <property type="entry name" value="FAD-linked reductases, C-terminal domain"/>
    <property type="match status" value="1"/>
</dbReference>
<proteinExistence type="inferred from homology"/>
<dbReference type="GO" id="GO:0040029">
    <property type="term" value="P:epigenetic regulation of gene expression"/>
    <property type="evidence" value="ECO:0007669"/>
    <property type="project" value="EnsemblMetazoa"/>
</dbReference>
<protein>
    <submittedName>
        <fullName evidence="8">SWIRM domain-containing protein</fullName>
    </submittedName>
</protein>
<feature type="domain" description="SWIRM" evidence="7">
    <location>
        <begin position="29"/>
        <end position="127"/>
    </location>
</feature>
<accession>A0A8R1HYS9</accession>
<dbReference type="Gene3D" id="1.10.10.10">
    <property type="entry name" value="Winged helix-like DNA-binding domain superfamily/Winged helix DNA-binding domain"/>
    <property type="match status" value="1"/>
</dbReference>
<dbReference type="GO" id="GO:0140682">
    <property type="term" value="F:FAD-dependent H3K4me/H3K4me3 demethylase activity"/>
    <property type="evidence" value="ECO:0007669"/>
    <property type="project" value="EnsemblMetazoa"/>
</dbReference>
<feature type="binding site" evidence="4">
    <location>
        <position position="173"/>
    </location>
    <ligand>
        <name>FAD</name>
        <dbReference type="ChEBI" id="CHEBI:57692"/>
    </ligand>
</feature>
<dbReference type="Pfam" id="PF04433">
    <property type="entry name" value="SWIRM"/>
    <property type="match status" value="1"/>
</dbReference>
<keyword evidence="9" id="KW-1185">Reference proteome</keyword>